<accession>A0A9P8WAH0</accession>
<keyword evidence="2" id="KW-1133">Transmembrane helix</keyword>
<evidence type="ECO:0000256" key="3">
    <source>
        <dbReference type="SAM" id="SignalP"/>
    </source>
</evidence>
<feature type="signal peptide" evidence="3">
    <location>
        <begin position="1"/>
        <end position="19"/>
    </location>
</feature>
<feature type="compositionally biased region" description="Low complexity" evidence="1">
    <location>
        <begin position="164"/>
        <end position="176"/>
    </location>
</feature>
<evidence type="ECO:0008006" key="6">
    <source>
        <dbReference type="Google" id="ProtNLM"/>
    </source>
</evidence>
<proteinExistence type="predicted"/>
<comment type="caution">
    <text evidence="4">The sequence shown here is derived from an EMBL/GenBank/DDBJ whole genome shotgun (WGS) entry which is preliminary data.</text>
</comment>
<keyword evidence="2" id="KW-0472">Membrane</keyword>
<evidence type="ECO:0000256" key="2">
    <source>
        <dbReference type="SAM" id="Phobius"/>
    </source>
</evidence>
<dbReference type="EMBL" id="JAGPYM010000008">
    <property type="protein sequence ID" value="KAH6891531.1"/>
    <property type="molecule type" value="Genomic_DNA"/>
</dbReference>
<organism evidence="4 5">
    <name type="scientific">Thelonectria olida</name>
    <dbReference type="NCBI Taxonomy" id="1576542"/>
    <lineage>
        <taxon>Eukaryota</taxon>
        <taxon>Fungi</taxon>
        <taxon>Dikarya</taxon>
        <taxon>Ascomycota</taxon>
        <taxon>Pezizomycotina</taxon>
        <taxon>Sordariomycetes</taxon>
        <taxon>Hypocreomycetidae</taxon>
        <taxon>Hypocreales</taxon>
        <taxon>Nectriaceae</taxon>
        <taxon>Thelonectria</taxon>
    </lineage>
</organism>
<sequence>MSVWYLLINLAYFLPSASSDATQTIASIDAYMQQRSCATVCFWNGDPNNSNAQDVLGIKLECCPQVTCEGNAKDACYCRRDLRDSAVSWLSTCVIHHCSNTADFSSAVSIYDEYCKDKRQVPSSLPVIKATTTIDSEQDETASDRDSGSQPTALTAASDRDSGSEATTTATMSMPSSGAVSLGPGAYLVLGFSILPLALSIVG</sequence>
<keyword evidence="2" id="KW-0812">Transmembrane</keyword>
<gene>
    <name evidence="4" type="ORF">B0T10DRAFT_560773</name>
</gene>
<evidence type="ECO:0000313" key="4">
    <source>
        <dbReference type="EMBL" id="KAH6891531.1"/>
    </source>
</evidence>
<evidence type="ECO:0000313" key="5">
    <source>
        <dbReference type="Proteomes" id="UP000777438"/>
    </source>
</evidence>
<feature type="transmembrane region" description="Helical" evidence="2">
    <location>
        <begin position="182"/>
        <end position="202"/>
    </location>
</feature>
<dbReference type="Proteomes" id="UP000777438">
    <property type="component" value="Unassembled WGS sequence"/>
</dbReference>
<reference evidence="4 5" key="1">
    <citation type="journal article" date="2021" name="Nat. Commun.">
        <title>Genetic determinants of endophytism in the Arabidopsis root mycobiome.</title>
        <authorList>
            <person name="Mesny F."/>
            <person name="Miyauchi S."/>
            <person name="Thiergart T."/>
            <person name="Pickel B."/>
            <person name="Atanasova L."/>
            <person name="Karlsson M."/>
            <person name="Huettel B."/>
            <person name="Barry K.W."/>
            <person name="Haridas S."/>
            <person name="Chen C."/>
            <person name="Bauer D."/>
            <person name="Andreopoulos W."/>
            <person name="Pangilinan J."/>
            <person name="LaButti K."/>
            <person name="Riley R."/>
            <person name="Lipzen A."/>
            <person name="Clum A."/>
            <person name="Drula E."/>
            <person name="Henrissat B."/>
            <person name="Kohler A."/>
            <person name="Grigoriev I.V."/>
            <person name="Martin F.M."/>
            <person name="Hacquard S."/>
        </authorList>
    </citation>
    <scope>NUCLEOTIDE SEQUENCE [LARGE SCALE GENOMIC DNA]</scope>
    <source>
        <strain evidence="4 5">MPI-CAGE-CH-0241</strain>
    </source>
</reference>
<protein>
    <recommendedName>
        <fullName evidence="6">Extracellular membrane protein CFEM domain-containing protein</fullName>
    </recommendedName>
</protein>
<dbReference type="AlphaFoldDB" id="A0A9P8WAH0"/>
<dbReference type="OrthoDB" id="5421290at2759"/>
<feature type="region of interest" description="Disordered" evidence="1">
    <location>
        <begin position="131"/>
        <end position="176"/>
    </location>
</feature>
<name>A0A9P8WAH0_9HYPO</name>
<keyword evidence="3" id="KW-0732">Signal</keyword>
<feature type="chain" id="PRO_5040172815" description="Extracellular membrane protein CFEM domain-containing protein" evidence="3">
    <location>
        <begin position="20"/>
        <end position="203"/>
    </location>
</feature>
<keyword evidence="5" id="KW-1185">Reference proteome</keyword>
<evidence type="ECO:0000256" key="1">
    <source>
        <dbReference type="SAM" id="MobiDB-lite"/>
    </source>
</evidence>